<evidence type="ECO:0008006" key="4">
    <source>
        <dbReference type="Google" id="ProtNLM"/>
    </source>
</evidence>
<keyword evidence="3" id="KW-1185">Reference proteome</keyword>
<dbReference type="SUPFAM" id="SSF53756">
    <property type="entry name" value="UDP-Glycosyltransferase/glycogen phosphorylase"/>
    <property type="match status" value="1"/>
</dbReference>
<feature type="coiled-coil region" evidence="1">
    <location>
        <begin position="310"/>
        <end position="341"/>
    </location>
</feature>
<accession>A0ABN9TQG3</accession>
<dbReference type="Proteomes" id="UP001189429">
    <property type="component" value="Unassembled WGS sequence"/>
</dbReference>
<protein>
    <recommendedName>
        <fullName evidence="4">Glycosyl transferase family 1 domain-containing protein</fullName>
    </recommendedName>
</protein>
<name>A0ABN9TQG3_9DINO</name>
<comment type="caution">
    <text evidence="2">The sequence shown here is derived from an EMBL/GenBank/DDBJ whole genome shotgun (WGS) entry which is preliminary data.</text>
</comment>
<evidence type="ECO:0000313" key="2">
    <source>
        <dbReference type="EMBL" id="CAK0848346.1"/>
    </source>
</evidence>
<organism evidence="2 3">
    <name type="scientific">Prorocentrum cordatum</name>
    <dbReference type="NCBI Taxonomy" id="2364126"/>
    <lineage>
        <taxon>Eukaryota</taxon>
        <taxon>Sar</taxon>
        <taxon>Alveolata</taxon>
        <taxon>Dinophyceae</taxon>
        <taxon>Prorocentrales</taxon>
        <taxon>Prorocentraceae</taxon>
        <taxon>Prorocentrum</taxon>
    </lineage>
</organism>
<dbReference type="EMBL" id="CAUYUJ010014969">
    <property type="protein sequence ID" value="CAK0848346.1"/>
    <property type="molecule type" value="Genomic_DNA"/>
</dbReference>
<feature type="non-terminal residue" evidence="2">
    <location>
        <position position="638"/>
    </location>
</feature>
<sequence length="638" mass="65433">MGCHGSKAPSGPAAPPLVFQLGACGWRCPEEPVSAPGVAHEAYHAAASGAEGCGGCYSVYPSAVHDVCAGQGGVRVARVGFALPSLPGAGPAGAPGWHSLSDDEVVELLKALEDAACEQLAAAEAERGRPCDFAIVHDVLWSPVVMQRANERRVSEGKPVTPVVAFCHGPDAVLLDLEAEGAEEHPARFGPLLESVGSWRTLAAVVAASEEAKRGFLRHFPFDSGRVLVAPPAYSSLVFRPRGEGPEALRDFPALAARAGGGLGAALGFVGRGSLRLQGRVEALRATAGELRGEGAAAARELRAEGALVARELREEGAAAARELREARDELRDDLPDVLQDGLEQLHLGARELRARASEGQGRLVGWLRGEAPRHLEALRERVPGPVRSGLGQLAGRLPEGAAAVVRAVRPAAQLEPIPAERYSHVVLVVGGVDEEALAAVLRGAQMYEASRPDICTVVVAPPRPAGGAGPRGEPAVTPRGPQPQHVYLVEPQGPPGLARLLSLADLGVFPGPAGSLPAGLLECLACGTPAACSSADGLPRGAIGAPGAGPLALLAGGESAGEPAARDALAASIHATVTSGLAPDARWKACQGSECLRLAERFSVAAQCPDIIQQAWQLSLQLPGLGPLGGGPAETMA</sequence>
<dbReference type="Gene3D" id="3.40.50.2000">
    <property type="entry name" value="Glycogen Phosphorylase B"/>
    <property type="match status" value="2"/>
</dbReference>
<reference evidence="2" key="1">
    <citation type="submission" date="2023-10" db="EMBL/GenBank/DDBJ databases">
        <authorList>
            <person name="Chen Y."/>
            <person name="Shah S."/>
            <person name="Dougan E. K."/>
            <person name="Thang M."/>
            <person name="Chan C."/>
        </authorList>
    </citation>
    <scope>NUCLEOTIDE SEQUENCE [LARGE SCALE GENOMIC DNA]</scope>
</reference>
<evidence type="ECO:0000256" key="1">
    <source>
        <dbReference type="SAM" id="Coils"/>
    </source>
</evidence>
<proteinExistence type="predicted"/>
<keyword evidence="1" id="KW-0175">Coiled coil</keyword>
<gene>
    <name evidence="2" type="ORF">PCOR1329_LOCUS41301</name>
</gene>
<evidence type="ECO:0000313" key="3">
    <source>
        <dbReference type="Proteomes" id="UP001189429"/>
    </source>
</evidence>